<proteinExistence type="predicted"/>
<sequence>MLSRTDAEELETVLSEIEARINNRPLMIMSDCADNDLALTPADCTSNGNTSGNAGGAPLDALEERVSGESLSCTQAMMVMPAPLKILVICVVIFDHVKCQLFFTILVILLRYDLGFIVFFTHPFEFALNKQCEQSTWFCPLTFDCARKAIACEQLEPRLKKSKEIVQRKAPEKIKRFNSVDHKLLWGVGSFLTPLVIPGLKELTDDIITDDITSLLQYLWQWDPSHTVSIPWIQGLHGCAGLGEAPNPYVSCTLDYMSFNYAHILDNAIQGFLLSQRRLFLLECGRNRLENTLNRKAEYLYFEVPCCREHVYKICRNCYDKPITST</sequence>
<dbReference type="OrthoDB" id="6763816at2759"/>
<dbReference type="AlphaFoldDB" id="A0A0V0RNG2"/>
<keyword evidence="2" id="KW-1185">Reference proteome</keyword>
<gene>
    <name evidence="1" type="ORF">T07_13395</name>
</gene>
<reference evidence="1 2" key="1">
    <citation type="submission" date="2015-01" db="EMBL/GenBank/DDBJ databases">
        <title>Evolution of Trichinella species and genotypes.</title>
        <authorList>
            <person name="Korhonen P.K."/>
            <person name="Edoardo P."/>
            <person name="Giuseppe L.R."/>
            <person name="Gasser R.B."/>
        </authorList>
    </citation>
    <scope>NUCLEOTIDE SEQUENCE [LARGE SCALE GENOMIC DNA]</scope>
    <source>
        <strain evidence="1">ISS37</strain>
    </source>
</reference>
<comment type="caution">
    <text evidence="1">The sequence shown here is derived from an EMBL/GenBank/DDBJ whole genome shotgun (WGS) entry which is preliminary data.</text>
</comment>
<name>A0A0V0RNG2_9BILA</name>
<evidence type="ECO:0000313" key="1">
    <source>
        <dbReference type="EMBL" id="KRX16017.1"/>
    </source>
</evidence>
<evidence type="ECO:0000313" key="2">
    <source>
        <dbReference type="Proteomes" id="UP000054630"/>
    </source>
</evidence>
<accession>A0A0V0RNG2</accession>
<protein>
    <submittedName>
        <fullName evidence="1">Uncharacterized protein</fullName>
    </submittedName>
</protein>
<organism evidence="1 2">
    <name type="scientific">Trichinella nelsoni</name>
    <dbReference type="NCBI Taxonomy" id="6336"/>
    <lineage>
        <taxon>Eukaryota</taxon>
        <taxon>Metazoa</taxon>
        <taxon>Ecdysozoa</taxon>
        <taxon>Nematoda</taxon>
        <taxon>Enoplea</taxon>
        <taxon>Dorylaimia</taxon>
        <taxon>Trichinellida</taxon>
        <taxon>Trichinellidae</taxon>
        <taxon>Trichinella</taxon>
    </lineage>
</organism>
<dbReference type="Proteomes" id="UP000054630">
    <property type="component" value="Unassembled WGS sequence"/>
</dbReference>
<dbReference type="EMBL" id="JYDL01000117">
    <property type="protein sequence ID" value="KRX16017.1"/>
    <property type="molecule type" value="Genomic_DNA"/>
</dbReference>